<accession>A0A1E5JU67</accession>
<name>A0A1E5JU67_9GAMM</name>
<sequence>MIFLMKHKLDVSSELKQPVKKKSVLQESSLSSFIIFARTDKRERITLNDLIGRVSYSVTPGQHLNISTASDASKTFYQNSGYLSTFEIKDAGSGIDAVLDYADTDDFYLHFIFLPKSMCEEIHLSGGTQVGLGLEKKDGTVWQIPHYNTMNPQVFYTTGVDIELGSRKRTHREALLGGQGLEYAQFVSIKRRDLKSDDFIKNLTRLFNSSSYHYYDPETIERDRASAIQQRVLWGIWSKDVRIENEEYDGYIDLLKFTLNITTEITSDSPHLKSLCDLHNKITHSEKNSKLLDYLSIARSMDNMLIRACKAINSEKANEQVDTLRTRLQEALKLVLENKIELTTNLITAFTKYKDYFSREINAYQYKGRKEVLLKLLTYLEVDFTNPTSFYQDTQQIRQSLFFYPQIATTKQIDMLHSSQRAIQQPETIILAP</sequence>
<dbReference type="PATRIC" id="fig|45071.7.peg.1007"/>
<reference evidence="1 2" key="1">
    <citation type="submission" date="2016-02" db="EMBL/GenBank/DDBJ databases">
        <title>Secondary metabolites in Legionella.</title>
        <authorList>
            <person name="Tobias N.J."/>
            <person name="Bode H.B."/>
        </authorList>
    </citation>
    <scope>NUCLEOTIDE SEQUENCE [LARGE SCALE GENOMIC DNA]</scope>
    <source>
        <strain evidence="1 2">DSM 19216</strain>
    </source>
</reference>
<dbReference type="Proteomes" id="UP000095229">
    <property type="component" value="Unassembled WGS sequence"/>
</dbReference>
<proteinExistence type="predicted"/>
<keyword evidence="2" id="KW-1185">Reference proteome</keyword>
<dbReference type="EMBL" id="LSOG01000031">
    <property type="protein sequence ID" value="OEH48067.1"/>
    <property type="molecule type" value="Genomic_DNA"/>
</dbReference>
<dbReference type="AlphaFoldDB" id="A0A1E5JU67"/>
<dbReference type="STRING" id="45071.Lpar_3148"/>
<protein>
    <submittedName>
        <fullName evidence="1">Uncharacterized protein</fullName>
    </submittedName>
</protein>
<evidence type="ECO:0000313" key="1">
    <source>
        <dbReference type="EMBL" id="OEH48067.1"/>
    </source>
</evidence>
<comment type="caution">
    <text evidence="1">The sequence shown here is derived from an EMBL/GenBank/DDBJ whole genome shotgun (WGS) entry which is preliminary data.</text>
</comment>
<gene>
    <name evidence="1" type="ORF">lpari_00938</name>
</gene>
<organism evidence="1 2">
    <name type="scientific">Legionella parisiensis</name>
    <dbReference type="NCBI Taxonomy" id="45071"/>
    <lineage>
        <taxon>Bacteria</taxon>
        <taxon>Pseudomonadati</taxon>
        <taxon>Pseudomonadota</taxon>
        <taxon>Gammaproteobacteria</taxon>
        <taxon>Legionellales</taxon>
        <taxon>Legionellaceae</taxon>
        <taxon>Legionella</taxon>
    </lineage>
</organism>
<evidence type="ECO:0000313" key="2">
    <source>
        <dbReference type="Proteomes" id="UP000095229"/>
    </source>
</evidence>